<dbReference type="InterPro" id="IPR011990">
    <property type="entry name" value="TPR-like_helical_dom_sf"/>
</dbReference>
<evidence type="ECO:0000313" key="2">
    <source>
        <dbReference type="EMBL" id="OGE03942.1"/>
    </source>
</evidence>
<feature type="repeat" description="TPR" evidence="1">
    <location>
        <begin position="46"/>
        <end position="79"/>
    </location>
</feature>
<proteinExistence type="predicted"/>
<dbReference type="Proteomes" id="UP000178369">
    <property type="component" value="Unassembled WGS sequence"/>
</dbReference>
<dbReference type="PROSITE" id="PS50005">
    <property type="entry name" value="TPR"/>
    <property type="match status" value="1"/>
</dbReference>
<comment type="caution">
    <text evidence="2">The sequence shown here is derived from an EMBL/GenBank/DDBJ whole genome shotgun (WGS) entry which is preliminary data.</text>
</comment>
<evidence type="ECO:0000256" key="1">
    <source>
        <dbReference type="PROSITE-ProRule" id="PRU00339"/>
    </source>
</evidence>
<reference evidence="2 3" key="1">
    <citation type="journal article" date="2016" name="Nat. Commun.">
        <title>Thousands of microbial genomes shed light on interconnected biogeochemical processes in an aquifer system.</title>
        <authorList>
            <person name="Anantharaman K."/>
            <person name="Brown C.T."/>
            <person name="Hug L.A."/>
            <person name="Sharon I."/>
            <person name="Castelle C.J."/>
            <person name="Probst A.J."/>
            <person name="Thomas B.C."/>
            <person name="Singh A."/>
            <person name="Wilkins M.J."/>
            <person name="Karaoz U."/>
            <person name="Brodie E.L."/>
            <person name="Williams K.H."/>
            <person name="Hubbard S.S."/>
            <person name="Banfield J.F."/>
        </authorList>
    </citation>
    <scope>NUCLEOTIDE SEQUENCE [LARGE SCALE GENOMIC DNA]</scope>
</reference>
<dbReference type="SMART" id="SM00028">
    <property type="entry name" value="TPR"/>
    <property type="match status" value="1"/>
</dbReference>
<dbReference type="AlphaFoldDB" id="A0A1F5HII8"/>
<organism evidence="2 3">
    <name type="scientific">Candidatus Curtissbacteria bacterium RIFCSPHIGHO2_12_FULL_41_17</name>
    <dbReference type="NCBI Taxonomy" id="1797722"/>
    <lineage>
        <taxon>Bacteria</taxon>
        <taxon>Candidatus Curtissiibacteriota</taxon>
    </lineage>
</organism>
<gene>
    <name evidence="2" type="ORF">A3F45_04695</name>
</gene>
<dbReference type="Gene3D" id="1.25.40.10">
    <property type="entry name" value="Tetratricopeptide repeat domain"/>
    <property type="match status" value="1"/>
</dbReference>
<keyword evidence="1" id="KW-0802">TPR repeat</keyword>
<accession>A0A1F5HII8</accession>
<name>A0A1F5HII8_9BACT</name>
<dbReference type="InterPro" id="IPR019734">
    <property type="entry name" value="TPR_rpt"/>
</dbReference>
<dbReference type="EMBL" id="MFBL01000046">
    <property type="protein sequence ID" value="OGE03942.1"/>
    <property type="molecule type" value="Genomic_DNA"/>
</dbReference>
<sequence>MDTTLTDASLSAEVLAKQAISAAVAANWKEAAKLNRKILSVSSGDVEALNRLALAQSCLGKVNLAQKTYKRVLSINPYNIIALKNLDKLSKSTGAKTNGISNGNTNHQPKISSDVTKLFLSEPGKTKIINLLNLAPPQVLAALNCGDPLMINAKNHSVSISTTNRVYLGALPDDLAHRLISFIAGGNLYDAYVKAATPKNLTIFLREVKRSGKFINQPSFTTGQSSSLESD</sequence>
<dbReference type="SUPFAM" id="SSF48452">
    <property type="entry name" value="TPR-like"/>
    <property type="match status" value="1"/>
</dbReference>
<protein>
    <submittedName>
        <fullName evidence="2">Uncharacterized protein</fullName>
    </submittedName>
</protein>
<evidence type="ECO:0000313" key="3">
    <source>
        <dbReference type="Proteomes" id="UP000178369"/>
    </source>
</evidence>